<dbReference type="AlphaFoldDB" id="A0A5N5MCE7"/>
<dbReference type="EMBL" id="VDCV01000006">
    <property type="protein sequence ID" value="KAB5551963.1"/>
    <property type="molecule type" value="Genomic_DNA"/>
</dbReference>
<comment type="caution">
    <text evidence="2">The sequence shown here is derived from an EMBL/GenBank/DDBJ whole genome shotgun (WGS) entry which is preliminary data.</text>
</comment>
<protein>
    <submittedName>
        <fullName evidence="2">Uncharacterized protein</fullName>
    </submittedName>
</protein>
<sequence length="79" mass="8786">METRKERKEQSEKEVTEEKKGSSAKGVADPMTKILIRESIISNSSDTGGPEENKQAGVQDPDDVLAFYRSVRKIDSSLE</sequence>
<reference evidence="3" key="1">
    <citation type="journal article" date="2019" name="Gigascience">
        <title>De novo genome assembly of the endangered Acer yangbiense, a plant species with extremely small populations endemic to Yunnan Province, China.</title>
        <authorList>
            <person name="Yang J."/>
            <person name="Wariss H.M."/>
            <person name="Tao L."/>
            <person name="Zhang R."/>
            <person name="Yun Q."/>
            <person name="Hollingsworth P."/>
            <person name="Dao Z."/>
            <person name="Luo G."/>
            <person name="Guo H."/>
            <person name="Ma Y."/>
            <person name="Sun W."/>
        </authorList>
    </citation>
    <scope>NUCLEOTIDE SEQUENCE [LARGE SCALE GENOMIC DNA]</scope>
    <source>
        <strain evidence="3">cv. br00</strain>
    </source>
</reference>
<evidence type="ECO:0000313" key="3">
    <source>
        <dbReference type="Proteomes" id="UP000326939"/>
    </source>
</evidence>
<accession>A0A5N5MCE7</accession>
<dbReference type="Proteomes" id="UP000326939">
    <property type="component" value="Chromosome 6"/>
</dbReference>
<proteinExistence type="predicted"/>
<evidence type="ECO:0000313" key="2">
    <source>
        <dbReference type="EMBL" id="KAB5551963.1"/>
    </source>
</evidence>
<gene>
    <name evidence="2" type="ORF">DKX38_009274</name>
</gene>
<name>A0A5N5MCE7_9ROSI</name>
<evidence type="ECO:0000256" key="1">
    <source>
        <dbReference type="SAM" id="MobiDB-lite"/>
    </source>
</evidence>
<organism evidence="2 3">
    <name type="scientific">Salix brachista</name>
    <dbReference type="NCBI Taxonomy" id="2182728"/>
    <lineage>
        <taxon>Eukaryota</taxon>
        <taxon>Viridiplantae</taxon>
        <taxon>Streptophyta</taxon>
        <taxon>Embryophyta</taxon>
        <taxon>Tracheophyta</taxon>
        <taxon>Spermatophyta</taxon>
        <taxon>Magnoliopsida</taxon>
        <taxon>eudicotyledons</taxon>
        <taxon>Gunneridae</taxon>
        <taxon>Pentapetalae</taxon>
        <taxon>rosids</taxon>
        <taxon>fabids</taxon>
        <taxon>Malpighiales</taxon>
        <taxon>Salicaceae</taxon>
        <taxon>Saliceae</taxon>
        <taxon>Salix</taxon>
    </lineage>
</organism>
<feature type="region of interest" description="Disordered" evidence="1">
    <location>
        <begin position="1"/>
        <end position="61"/>
    </location>
</feature>
<keyword evidence="3" id="KW-1185">Reference proteome</keyword>
<feature type="compositionally biased region" description="Basic and acidic residues" evidence="1">
    <location>
        <begin position="1"/>
        <end position="21"/>
    </location>
</feature>